<evidence type="ECO:0000313" key="2">
    <source>
        <dbReference type="Proteomes" id="UP000234275"/>
    </source>
</evidence>
<reference evidence="1 2" key="1">
    <citation type="submission" date="2016-12" db="EMBL/GenBank/DDBJ databases">
        <title>The genomes of Aspergillus section Nigri reveals drivers in fungal speciation.</title>
        <authorList>
            <consortium name="DOE Joint Genome Institute"/>
            <person name="Vesth T.C."/>
            <person name="Nybo J."/>
            <person name="Theobald S."/>
            <person name="Brandl J."/>
            <person name="Frisvad J.C."/>
            <person name="Nielsen K.F."/>
            <person name="Lyhne E.K."/>
            <person name="Kogle M.E."/>
            <person name="Kuo A."/>
            <person name="Riley R."/>
            <person name="Clum A."/>
            <person name="Nolan M."/>
            <person name="Lipzen A."/>
            <person name="Salamov A."/>
            <person name="Henrissat B."/>
            <person name="Wiebenga A."/>
            <person name="De Vries R.P."/>
            <person name="Grigoriev I.V."/>
            <person name="Mortensen U.H."/>
            <person name="Andersen M.R."/>
            <person name="Baker S.E."/>
        </authorList>
    </citation>
    <scope>NUCLEOTIDE SEQUENCE [LARGE SCALE GENOMIC DNA]</scope>
    <source>
        <strain evidence="1 2">IBT 23096</strain>
    </source>
</reference>
<proteinExistence type="predicted"/>
<dbReference type="OrthoDB" id="17725at2759"/>
<dbReference type="Proteomes" id="UP000234275">
    <property type="component" value="Unassembled WGS sequence"/>
</dbReference>
<name>A0A2I2G9U3_9EURO</name>
<dbReference type="InterPro" id="IPR014729">
    <property type="entry name" value="Rossmann-like_a/b/a_fold"/>
</dbReference>
<protein>
    <submittedName>
        <fullName evidence="1">DUF218 domain protein</fullName>
    </submittedName>
</protein>
<evidence type="ECO:0000313" key="1">
    <source>
        <dbReference type="EMBL" id="PLB49638.1"/>
    </source>
</evidence>
<accession>A0A2I2G9U3</accession>
<comment type="caution">
    <text evidence="1">The sequence shown here is derived from an EMBL/GenBank/DDBJ whole genome shotgun (WGS) entry which is preliminary data.</text>
</comment>
<dbReference type="EMBL" id="MSFO01000004">
    <property type="protein sequence ID" value="PLB49638.1"/>
    <property type="molecule type" value="Genomic_DNA"/>
</dbReference>
<keyword evidence="2" id="KW-1185">Reference proteome</keyword>
<dbReference type="PANTHER" id="PTHR30336">
    <property type="entry name" value="INNER MEMBRANE PROTEIN, PROBABLE PERMEASE"/>
    <property type="match status" value="1"/>
</dbReference>
<dbReference type="GO" id="GO:0005886">
    <property type="term" value="C:plasma membrane"/>
    <property type="evidence" value="ECO:0007669"/>
    <property type="project" value="TreeGrafter"/>
</dbReference>
<dbReference type="Gene3D" id="1.10.3620.10">
    <property type="entry name" value="YdcF like domain"/>
    <property type="match status" value="1"/>
</dbReference>
<dbReference type="Gene3D" id="3.40.50.620">
    <property type="entry name" value="HUPs"/>
    <property type="match status" value="1"/>
</dbReference>
<dbReference type="AlphaFoldDB" id="A0A2I2G9U3"/>
<dbReference type="GeneID" id="36551988"/>
<sequence>MTTTISPEDVNRLSSFLAHEQIQIPTTTPTPPAADCIVICVSAILDAAETVFTHLEQCPTLTKTLVLCGGIGHSTPFLYDAVARHPRFVHLAADIQGLPEARVLHCLFTRCFDAERIQSAGCRVLVEDGSTNCGANAIFTKELLRRSGVEVGSVLVVQDPTMARRTVASFEKVFASTGTESPRFASWPVFVPRVALQAGELVYNVPGIPADRLWSLPRFLGLIVGEIPRLRDDAEGYGPKGKGFIAHVDIPEEVEAAWERVKGLDMARR</sequence>
<gene>
    <name evidence="1" type="ORF">P170DRAFT_358384</name>
</gene>
<dbReference type="InterPro" id="IPR051599">
    <property type="entry name" value="Cell_Envelope_Assoc"/>
</dbReference>
<dbReference type="PANTHER" id="PTHR30336:SF20">
    <property type="entry name" value="DUF218 DOMAIN-CONTAINING PROTEIN"/>
    <property type="match status" value="1"/>
</dbReference>
<organism evidence="1 2">
    <name type="scientific">Aspergillus steynii IBT 23096</name>
    <dbReference type="NCBI Taxonomy" id="1392250"/>
    <lineage>
        <taxon>Eukaryota</taxon>
        <taxon>Fungi</taxon>
        <taxon>Dikarya</taxon>
        <taxon>Ascomycota</taxon>
        <taxon>Pezizomycotina</taxon>
        <taxon>Eurotiomycetes</taxon>
        <taxon>Eurotiomycetidae</taxon>
        <taxon>Eurotiales</taxon>
        <taxon>Aspergillaceae</taxon>
        <taxon>Aspergillus</taxon>
        <taxon>Aspergillus subgen. Circumdati</taxon>
    </lineage>
</organism>
<dbReference type="VEuPathDB" id="FungiDB:P170DRAFT_358384"/>
<dbReference type="RefSeq" id="XP_024704940.1">
    <property type="nucleotide sequence ID" value="XM_024844288.1"/>
</dbReference>